<gene>
    <name evidence="1" type="ORF">HNAJ_LOCUS11988</name>
</gene>
<proteinExistence type="predicted"/>
<protein>
    <submittedName>
        <fullName evidence="1 3">Uncharacterized protein</fullName>
    </submittedName>
</protein>
<evidence type="ECO:0000313" key="1">
    <source>
        <dbReference type="EMBL" id="VDO11909.1"/>
    </source>
</evidence>
<sequence>MLTSSNSITLHLYSLSSSLHYRKYMELGLQLQLTLSQLVPPPDLTRSHVVAYTTPPPPPFPLPHSCADVGAASIATAKTQFSLLSATSNFKHITSTLKTTTNTFISATISNITFIAARSSA</sequence>
<organism evidence="3">
    <name type="scientific">Rodentolepis nana</name>
    <name type="common">Dwarf tapeworm</name>
    <name type="synonym">Hymenolepis nana</name>
    <dbReference type="NCBI Taxonomy" id="102285"/>
    <lineage>
        <taxon>Eukaryota</taxon>
        <taxon>Metazoa</taxon>
        <taxon>Spiralia</taxon>
        <taxon>Lophotrochozoa</taxon>
        <taxon>Platyhelminthes</taxon>
        <taxon>Cestoda</taxon>
        <taxon>Eucestoda</taxon>
        <taxon>Cyclophyllidea</taxon>
        <taxon>Hymenolepididae</taxon>
        <taxon>Rodentolepis</taxon>
    </lineage>
</organism>
<evidence type="ECO:0000313" key="3">
    <source>
        <dbReference type="WBParaSite" id="HNAJ_0001199901-mRNA-1"/>
    </source>
</evidence>
<dbReference type="AlphaFoldDB" id="A0A0R3TVY0"/>
<reference evidence="1 2" key="2">
    <citation type="submission" date="2018-11" db="EMBL/GenBank/DDBJ databases">
        <authorList>
            <consortium name="Pathogen Informatics"/>
        </authorList>
    </citation>
    <scope>NUCLEOTIDE SEQUENCE [LARGE SCALE GENOMIC DNA]</scope>
</reference>
<dbReference type="EMBL" id="UZAE01013943">
    <property type="protein sequence ID" value="VDO11909.1"/>
    <property type="molecule type" value="Genomic_DNA"/>
</dbReference>
<keyword evidence="2" id="KW-1185">Reference proteome</keyword>
<name>A0A0R3TVY0_RODNA</name>
<evidence type="ECO:0000313" key="2">
    <source>
        <dbReference type="Proteomes" id="UP000278807"/>
    </source>
</evidence>
<reference evidence="3" key="1">
    <citation type="submission" date="2017-02" db="UniProtKB">
        <authorList>
            <consortium name="WormBaseParasite"/>
        </authorList>
    </citation>
    <scope>IDENTIFICATION</scope>
</reference>
<dbReference type="WBParaSite" id="HNAJ_0001199901-mRNA-1">
    <property type="protein sequence ID" value="HNAJ_0001199901-mRNA-1"/>
    <property type="gene ID" value="HNAJ_0001199901"/>
</dbReference>
<accession>A0A0R3TVY0</accession>
<dbReference type="Proteomes" id="UP000278807">
    <property type="component" value="Unassembled WGS sequence"/>
</dbReference>